<accession>A0ABP8V7G3</accession>
<evidence type="ECO:0000256" key="2">
    <source>
        <dbReference type="ARBA" id="ARBA00004496"/>
    </source>
</evidence>
<comment type="similarity">
    <text evidence="3">Belongs to the FAD-dependent oxidoreductase family.</text>
</comment>
<keyword evidence="6" id="KW-0274">FAD</keyword>
<dbReference type="InterPro" id="IPR050260">
    <property type="entry name" value="FAD-bd_OxRdtase"/>
</dbReference>
<dbReference type="Proteomes" id="UP001500604">
    <property type="component" value="Unassembled WGS sequence"/>
</dbReference>
<keyword evidence="5" id="KW-0285">Flavoprotein</keyword>
<dbReference type="EMBL" id="BAABFL010000449">
    <property type="protein sequence ID" value="GAA4651359.1"/>
    <property type="molecule type" value="Genomic_DNA"/>
</dbReference>
<dbReference type="InterPro" id="IPR036188">
    <property type="entry name" value="FAD/NAD-bd_sf"/>
</dbReference>
<evidence type="ECO:0000256" key="3">
    <source>
        <dbReference type="ARBA" id="ARBA00006442"/>
    </source>
</evidence>
<gene>
    <name evidence="11" type="primary">alkT</name>
    <name evidence="11" type="ORF">GCM10023116_36430</name>
</gene>
<dbReference type="Gene3D" id="3.50.50.60">
    <property type="entry name" value="FAD/NAD(P)-binding domain"/>
    <property type="match status" value="2"/>
</dbReference>
<dbReference type="InterPro" id="IPR041364">
    <property type="entry name" value="Rbx-bd"/>
</dbReference>
<evidence type="ECO:0000256" key="1">
    <source>
        <dbReference type="ARBA" id="ARBA00001974"/>
    </source>
</evidence>
<dbReference type="PANTHER" id="PTHR43429:SF3">
    <property type="entry name" value="NITRITE REDUCTASE [NAD(P)H]"/>
    <property type="match status" value="1"/>
</dbReference>
<dbReference type="InterPro" id="IPR023753">
    <property type="entry name" value="FAD/NAD-binding_dom"/>
</dbReference>
<feature type="domain" description="FAD/NAD(P)-binding" evidence="9">
    <location>
        <begin position="4"/>
        <end position="279"/>
    </location>
</feature>
<sequence length="380" mass="39991">MHPIIIVGTGLAGYNLAKAFRKQDQDTPLVMITADDGRNYSKPMLSTGFSKGKSADELAMAEAATMATELNATILTHTDVQSIDPQAHQLKADDRVLMYSKLVLATGAAPIRLSLEGDATDAVFSINDLTDYGRFRAALPEQAHVAIMGAGLIGCEFANDLHAGGYRTTVIAPSSQVMPGLLPTEAADSVRSALDALGVSFRLGRAATGVFRAEEGVRLALDNGDSVSADIVISAVGLRPRTRLAEEAGLAVTKGIVVNRLLQTSHPDVFAMGDCAEVDGHVLLYVMPLMACARALAQTLAGDPTEVCYGPMPVTVKTPACPVVTAPPAVGVRGKWVLEQGDAGIKALYQDGDTLHGYALTGETVREKLSLNRRLSPVLA</sequence>
<protein>
    <submittedName>
        <fullName evidence="11">Rubredoxin-NAD(+) reductase AlkT</fullName>
    </submittedName>
</protein>
<name>A0ABP8V7G3_9GAMM</name>
<keyword evidence="4" id="KW-0963">Cytoplasm</keyword>
<dbReference type="SUPFAM" id="SSF51905">
    <property type="entry name" value="FAD/NAD(P)-binding domain"/>
    <property type="match status" value="1"/>
</dbReference>
<dbReference type="Pfam" id="PF18113">
    <property type="entry name" value="Rbx_binding"/>
    <property type="match status" value="1"/>
</dbReference>
<dbReference type="PRINTS" id="PR00411">
    <property type="entry name" value="PNDRDTASEI"/>
</dbReference>
<proteinExistence type="inferred from homology"/>
<keyword evidence="12" id="KW-1185">Reference proteome</keyword>
<organism evidence="11 12">
    <name type="scientific">Kistimonas scapharcae</name>
    <dbReference type="NCBI Taxonomy" id="1036133"/>
    <lineage>
        <taxon>Bacteria</taxon>
        <taxon>Pseudomonadati</taxon>
        <taxon>Pseudomonadota</taxon>
        <taxon>Gammaproteobacteria</taxon>
        <taxon>Oceanospirillales</taxon>
        <taxon>Endozoicomonadaceae</taxon>
        <taxon>Kistimonas</taxon>
    </lineage>
</organism>
<dbReference type="RefSeq" id="WP_345197720.1">
    <property type="nucleotide sequence ID" value="NZ_BAABFL010000449.1"/>
</dbReference>
<evidence type="ECO:0000259" key="9">
    <source>
        <dbReference type="Pfam" id="PF07992"/>
    </source>
</evidence>
<dbReference type="Pfam" id="PF07992">
    <property type="entry name" value="Pyr_redox_2"/>
    <property type="match status" value="1"/>
</dbReference>
<comment type="cofactor">
    <cofactor evidence="1">
        <name>FAD</name>
        <dbReference type="ChEBI" id="CHEBI:57692"/>
    </cofactor>
</comment>
<evidence type="ECO:0000313" key="11">
    <source>
        <dbReference type="EMBL" id="GAA4651359.1"/>
    </source>
</evidence>
<evidence type="ECO:0000256" key="5">
    <source>
        <dbReference type="ARBA" id="ARBA00022630"/>
    </source>
</evidence>
<comment type="caution">
    <text evidence="11">The sequence shown here is derived from an EMBL/GenBank/DDBJ whole genome shotgun (WGS) entry which is preliminary data.</text>
</comment>
<keyword evidence="7" id="KW-0560">Oxidoreductase</keyword>
<evidence type="ECO:0000256" key="7">
    <source>
        <dbReference type="ARBA" id="ARBA00023002"/>
    </source>
</evidence>
<evidence type="ECO:0000313" key="12">
    <source>
        <dbReference type="Proteomes" id="UP001500604"/>
    </source>
</evidence>
<evidence type="ECO:0000256" key="6">
    <source>
        <dbReference type="ARBA" id="ARBA00022827"/>
    </source>
</evidence>
<dbReference type="PRINTS" id="PR00368">
    <property type="entry name" value="FADPNR"/>
</dbReference>
<reference evidence="12" key="1">
    <citation type="journal article" date="2019" name="Int. J. Syst. Evol. Microbiol.">
        <title>The Global Catalogue of Microorganisms (GCM) 10K type strain sequencing project: providing services to taxonomists for standard genome sequencing and annotation.</title>
        <authorList>
            <consortium name="The Broad Institute Genomics Platform"/>
            <consortium name="The Broad Institute Genome Sequencing Center for Infectious Disease"/>
            <person name="Wu L."/>
            <person name="Ma J."/>
        </authorList>
    </citation>
    <scope>NUCLEOTIDE SEQUENCE [LARGE SCALE GENOMIC DNA]</scope>
    <source>
        <strain evidence="12">JCM 17805</strain>
    </source>
</reference>
<feature type="domain" description="Rubredoxin binding" evidence="10">
    <location>
        <begin position="306"/>
        <end position="375"/>
    </location>
</feature>
<dbReference type="Gene3D" id="3.30.390.120">
    <property type="match status" value="1"/>
</dbReference>
<evidence type="ECO:0000259" key="10">
    <source>
        <dbReference type="Pfam" id="PF18113"/>
    </source>
</evidence>
<keyword evidence="8" id="KW-0520">NAD</keyword>
<evidence type="ECO:0000256" key="4">
    <source>
        <dbReference type="ARBA" id="ARBA00022490"/>
    </source>
</evidence>
<evidence type="ECO:0000256" key="8">
    <source>
        <dbReference type="ARBA" id="ARBA00023027"/>
    </source>
</evidence>
<dbReference type="PANTHER" id="PTHR43429">
    <property type="entry name" value="PYRIDINE NUCLEOTIDE-DISULFIDE OXIDOREDUCTASE DOMAIN-CONTAINING"/>
    <property type="match status" value="1"/>
</dbReference>
<comment type="subcellular location">
    <subcellularLocation>
        <location evidence="2">Cytoplasm</location>
    </subcellularLocation>
</comment>